<keyword evidence="3" id="KW-1185">Reference proteome</keyword>
<evidence type="ECO:0000313" key="2">
    <source>
        <dbReference type="EMBL" id="TNN89176.1"/>
    </source>
</evidence>
<dbReference type="Proteomes" id="UP000314294">
    <property type="component" value="Unassembled WGS sequence"/>
</dbReference>
<evidence type="ECO:0000313" key="3">
    <source>
        <dbReference type="Proteomes" id="UP000314294"/>
    </source>
</evidence>
<feature type="compositionally biased region" description="Polar residues" evidence="1">
    <location>
        <begin position="1"/>
        <end position="12"/>
    </location>
</feature>
<comment type="caution">
    <text evidence="2">The sequence shown here is derived from an EMBL/GenBank/DDBJ whole genome shotgun (WGS) entry which is preliminary data.</text>
</comment>
<organism evidence="2 3">
    <name type="scientific">Liparis tanakae</name>
    <name type="common">Tanaka's snailfish</name>
    <dbReference type="NCBI Taxonomy" id="230148"/>
    <lineage>
        <taxon>Eukaryota</taxon>
        <taxon>Metazoa</taxon>
        <taxon>Chordata</taxon>
        <taxon>Craniata</taxon>
        <taxon>Vertebrata</taxon>
        <taxon>Euteleostomi</taxon>
        <taxon>Actinopterygii</taxon>
        <taxon>Neopterygii</taxon>
        <taxon>Teleostei</taxon>
        <taxon>Neoteleostei</taxon>
        <taxon>Acanthomorphata</taxon>
        <taxon>Eupercaria</taxon>
        <taxon>Perciformes</taxon>
        <taxon>Cottioidei</taxon>
        <taxon>Cottales</taxon>
        <taxon>Liparidae</taxon>
        <taxon>Liparis</taxon>
    </lineage>
</organism>
<protein>
    <submittedName>
        <fullName evidence="2">Uncharacterized protein</fullName>
    </submittedName>
</protein>
<dbReference type="AlphaFoldDB" id="A0A4Z2JFZ6"/>
<dbReference type="EMBL" id="SRLO01000002">
    <property type="protein sequence ID" value="TNN89176.1"/>
    <property type="molecule type" value="Genomic_DNA"/>
</dbReference>
<feature type="region of interest" description="Disordered" evidence="1">
    <location>
        <begin position="1"/>
        <end position="48"/>
    </location>
</feature>
<sequence length="97" mass="10542">MVTMRTQMTVKTSRARTPPITAYVTGGRRQRSGKKRGDTKMRPGGYSASILDEPRSSFMFGVPDYKGFVQSSGDSSCQSVHWTLDSVCALCTDPDGG</sequence>
<gene>
    <name evidence="2" type="ORF">EYF80_000464</name>
</gene>
<reference evidence="2 3" key="1">
    <citation type="submission" date="2019-03" db="EMBL/GenBank/DDBJ databases">
        <title>First draft genome of Liparis tanakae, snailfish: a comprehensive survey of snailfish specific genes.</title>
        <authorList>
            <person name="Kim W."/>
            <person name="Song I."/>
            <person name="Jeong J.-H."/>
            <person name="Kim D."/>
            <person name="Kim S."/>
            <person name="Ryu S."/>
            <person name="Song J.Y."/>
            <person name="Lee S.K."/>
        </authorList>
    </citation>
    <scope>NUCLEOTIDE SEQUENCE [LARGE SCALE GENOMIC DNA]</scope>
    <source>
        <tissue evidence="2">Muscle</tissue>
    </source>
</reference>
<accession>A0A4Z2JFZ6</accession>
<name>A0A4Z2JFZ6_9TELE</name>
<evidence type="ECO:0000256" key="1">
    <source>
        <dbReference type="SAM" id="MobiDB-lite"/>
    </source>
</evidence>
<proteinExistence type="predicted"/>